<evidence type="ECO:0000256" key="9">
    <source>
        <dbReference type="SAM" id="Phobius"/>
    </source>
</evidence>
<feature type="transmembrane region" description="Helical" evidence="9">
    <location>
        <begin position="123"/>
        <end position="144"/>
    </location>
</feature>
<evidence type="ECO:0000256" key="4">
    <source>
        <dbReference type="ARBA" id="ARBA00022519"/>
    </source>
</evidence>
<dbReference type="Proteomes" id="UP000199650">
    <property type="component" value="Unassembled WGS sequence"/>
</dbReference>
<reference evidence="10 11" key="1">
    <citation type="submission" date="2016-10" db="EMBL/GenBank/DDBJ databases">
        <authorList>
            <person name="de Groot N.N."/>
        </authorList>
    </citation>
    <scope>NUCLEOTIDE SEQUENCE [LARGE SCALE GENOMIC DNA]</scope>
    <source>
        <strain evidence="10 11">DSM 29439</strain>
    </source>
</reference>
<evidence type="ECO:0000256" key="8">
    <source>
        <dbReference type="ARBA" id="ARBA00035655"/>
    </source>
</evidence>
<feature type="transmembrane region" description="Helical" evidence="9">
    <location>
        <begin position="15"/>
        <end position="33"/>
    </location>
</feature>
<keyword evidence="6 9" id="KW-1133">Transmembrane helix</keyword>
<feature type="transmembrane region" description="Helical" evidence="9">
    <location>
        <begin position="247"/>
        <end position="267"/>
    </location>
</feature>
<gene>
    <name evidence="10" type="ORF">SAMN05444851_1394</name>
</gene>
<sequence length="354" mass="35883">MFETLGFETLTPRTASILFGLGLGAAFGVLAEITRFCLRRGLIGGGQDNRSALAIWVTALAIAVLGTQAVVQAGWIDFSAHRFYAADLPYLSIIVGGLLFGVGMVMTRGCLSRMAVLGASGNLRALVVLFVAALAALATLKGLLAPARVALEAVAIPAPTLPVWTAILPLLLAGFLIQNARPRAGVLLLAALLGALIPLGWVGTGLVLQDEFDPITFESLSFTAPLADTLFWTGASSAIGANFGTGLIGGVVLGALVSAVIAGRFQWQGFEGPGQMGRYLTGSALMGFGGVLAGGCTVGAGISGVATLSVAAVLALVTISASAWAAGRVDARLTSRSNAGSDAHPATQAQPQAV</sequence>
<accession>A0A1I0P721</accession>
<evidence type="ECO:0000256" key="7">
    <source>
        <dbReference type="ARBA" id="ARBA00023136"/>
    </source>
</evidence>
<feature type="transmembrane region" description="Helical" evidence="9">
    <location>
        <begin position="53"/>
        <end position="76"/>
    </location>
</feature>
<keyword evidence="11" id="KW-1185">Reference proteome</keyword>
<feature type="transmembrane region" description="Helical" evidence="9">
    <location>
        <begin position="156"/>
        <end position="177"/>
    </location>
</feature>
<feature type="transmembrane region" description="Helical" evidence="9">
    <location>
        <begin position="279"/>
        <end position="302"/>
    </location>
</feature>
<dbReference type="InterPro" id="IPR007272">
    <property type="entry name" value="Sulf_transp_TsuA/YedE"/>
</dbReference>
<dbReference type="Pfam" id="PF04143">
    <property type="entry name" value="Sulf_transp"/>
    <property type="match status" value="2"/>
</dbReference>
<evidence type="ECO:0000256" key="2">
    <source>
        <dbReference type="ARBA" id="ARBA00022448"/>
    </source>
</evidence>
<proteinExistence type="inferred from homology"/>
<evidence type="ECO:0000256" key="3">
    <source>
        <dbReference type="ARBA" id="ARBA00022475"/>
    </source>
</evidence>
<keyword evidence="3" id="KW-1003">Cell membrane</keyword>
<dbReference type="OrthoDB" id="5342349at2"/>
<keyword evidence="2" id="KW-0813">Transport</keyword>
<evidence type="ECO:0000256" key="5">
    <source>
        <dbReference type="ARBA" id="ARBA00022692"/>
    </source>
</evidence>
<keyword evidence="5 9" id="KW-0812">Transmembrane</keyword>
<evidence type="ECO:0000313" key="11">
    <source>
        <dbReference type="Proteomes" id="UP000199650"/>
    </source>
</evidence>
<feature type="transmembrane region" description="Helical" evidence="9">
    <location>
        <begin position="308"/>
        <end position="327"/>
    </location>
</feature>
<comment type="similarity">
    <text evidence="8">Belongs to the TsuA/YedE (TC 9.B.102) family.</text>
</comment>
<name>A0A1I0P721_9RHOB</name>
<dbReference type="PANTHER" id="PTHR30574">
    <property type="entry name" value="INNER MEMBRANE PROTEIN YEDE"/>
    <property type="match status" value="1"/>
</dbReference>
<dbReference type="RefSeq" id="WP_091432140.1">
    <property type="nucleotide sequence ID" value="NZ_FOJB01000001.1"/>
</dbReference>
<keyword evidence="4" id="KW-0997">Cell inner membrane</keyword>
<dbReference type="PANTHER" id="PTHR30574:SF1">
    <property type="entry name" value="SULPHUR TRANSPORT DOMAIN-CONTAINING PROTEIN"/>
    <property type="match status" value="1"/>
</dbReference>
<dbReference type="STRING" id="1173584.SAMN05444851_1394"/>
<evidence type="ECO:0000256" key="6">
    <source>
        <dbReference type="ARBA" id="ARBA00022989"/>
    </source>
</evidence>
<organism evidence="10 11">
    <name type="scientific">Aliiroseovarius sediminilitoris</name>
    <dbReference type="NCBI Taxonomy" id="1173584"/>
    <lineage>
        <taxon>Bacteria</taxon>
        <taxon>Pseudomonadati</taxon>
        <taxon>Pseudomonadota</taxon>
        <taxon>Alphaproteobacteria</taxon>
        <taxon>Rhodobacterales</taxon>
        <taxon>Paracoccaceae</taxon>
        <taxon>Aliiroseovarius</taxon>
    </lineage>
</organism>
<feature type="transmembrane region" description="Helical" evidence="9">
    <location>
        <begin position="88"/>
        <end position="111"/>
    </location>
</feature>
<dbReference type="AlphaFoldDB" id="A0A1I0P721"/>
<feature type="transmembrane region" description="Helical" evidence="9">
    <location>
        <begin position="184"/>
        <end position="208"/>
    </location>
</feature>
<evidence type="ECO:0000256" key="1">
    <source>
        <dbReference type="ARBA" id="ARBA00004429"/>
    </source>
</evidence>
<dbReference type="EMBL" id="FOJB01000001">
    <property type="protein sequence ID" value="SEW09997.1"/>
    <property type="molecule type" value="Genomic_DNA"/>
</dbReference>
<evidence type="ECO:0000313" key="10">
    <source>
        <dbReference type="EMBL" id="SEW09997.1"/>
    </source>
</evidence>
<protein>
    <submittedName>
        <fullName evidence="10">Sulphur transport</fullName>
    </submittedName>
</protein>
<comment type="subcellular location">
    <subcellularLocation>
        <location evidence="1">Cell inner membrane</location>
        <topology evidence="1">Multi-pass membrane protein</topology>
    </subcellularLocation>
</comment>
<keyword evidence="7 9" id="KW-0472">Membrane</keyword>
<dbReference type="GO" id="GO:0005886">
    <property type="term" value="C:plasma membrane"/>
    <property type="evidence" value="ECO:0007669"/>
    <property type="project" value="UniProtKB-SubCell"/>
</dbReference>